<organism evidence="2 3">
    <name type="scientific">Aquarana catesbeiana</name>
    <name type="common">American bullfrog</name>
    <name type="synonym">Rana catesbeiana</name>
    <dbReference type="NCBI Taxonomy" id="8400"/>
    <lineage>
        <taxon>Eukaryota</taxon>
        <taxon>Metazoa</taxon>
        <taxon>Chordata</taxon>
        <taxon>Craniata</taxon>
        <taxon>Vertebrata</taxon>
        <taxon>Euteleostomi</taxon>
        <taxon>Amphibia</taxon>
        <taxon>Batrachia</taxon>
        <taxon>Anura</taxon>
        <taxon>Neobatrachia</taxon>
        <taxon>Ranoidea</taxon>
        <taxon>Ranidae</taxon>
        <taxon>Aquarana</taxon>
    </lineage>
</organism>
<feature type="region of interest" description="Disordered" evidence="1">
    <location>
        <begin position="151"/>
        <end position="178"/>
    </location>
</feature>
<protein>
    <submittedName>
        <fullName evidence="2">Uncharacterized protein</fullName>
    </submittedName>
</protein>
<reference evidence="3" key="1">
    <citation type="journal article" date="2017" name="Nat. Commun.">
        <title>The North American bullfrog draft genome provides insight into hormonal regulation of long noncoding RNA.</title>
        <authorList>
            <person name="Hammond S.A."/>
            <person name="Warren R.L."/>
            <person name="Vandervalk B.P."/>
            <person name="Kucuk E."/>
            <person name="Khan H."/>
            <person name="Gibb E.A."/>
            <person name="Pandoh P."/>
            <person name="Kirk H."/>
            <person name="Zhao Y."/>
            <person name="Jones M."/>
            <person name="Mungall A.J."/>
            <person name="Coope R."/>
            <person name="Pleasance S."/>
            <person name="Moore R.A."/>
            <person name="Holt R.A."/>
            <person name="Round J.M."/>
            <person name="Ohora S."/>
            <person name="Walle B.V."/>
            <person name="Veldhoen N."/>
            <person name="Helbing C.C."/>
            <person name="Birol I."/>
        </authorList>
    </citation>
    <scope>NUCLEOTIDE SEQUENCE [LARGE SCALE GENOMIC DNA]</scope>
</reference>
<keyword evidence="3" id="KW-1185">Reference proteome</keyword>
<dbReference type="AlphaFoldDB" id="A0A2G9SJP1"/>
<evidence type="ECO:0000256" key="1">
    <source>
        <dbReference type="SAM" id="MobiDB-lite"/>
    </source>
</evidence>
<evidence type="ECO:0000313" key="3">
    <source>
        <dbReference type="Proteomes" id="UP000228934"/>
    </source>
</evidence>
<sequence>MAETEQVRANYSNNKKEEESPEPKTSRSRRKRFKASNMAFVEMVEMVDILKRADYNGKYGPYPNPNVRKAKIMAKVVKSLHRNFGVRRSKDQLRKRWSDLKLREHDQYRRIRRVLQKNNCTPMFHIPISVIKYLCAKYTYFFYIGEKRLGGHHSSEETTDPPPHEEVEMPQSQAEEEEGDVIEIGTTTGDRDVVDEGNFTSENAQILIGEIMGCNMDLENIKQNINDVQNLMKNITDVLGRV</sequence>
<gene>
    <name evidence="2" type="ORF">AB205_0124850</name>
</gene>
<feature type="region of interest" description="Disordered" evidence="1">
    <location>
        <begin position="1"/>
        <end position="31"/>
    </location>
</feature>
<dbReference type="Proteomes" id="UP000228934">
    <property type="component" value="Unassembled WGS sequence"/>
</dbReference>
<accession>A0A2G9SJP1</accession>
<feature type="compositionally biased region" description="Basic and acidic residues" evidence="1">
    <location>
        <begin position="14"/>
        <end position="25"/>
    </location>
</feature>
<evidence type="ECO:0000313" key="2">
    <source>
        <dbReference type="EMBL" id="PIO40335.1"/>
    </source>
</evidence>
<proteinExistence type="predicted"/>
<feature type="compositionally biased region" description="Basic and acidic residues" evidence="1">
    <location>
        <begin position="151"/>
        <end position="167"/>
    </location>
</feature>
<name>A0A2G9SJP1_AQUCT</name>
<dbReference type="EMBL" id="KV922893">
    <property type="protein sequence ID" value="PIO40335.1"/>
    <property type="molecule type" value="Genomic_DNA"/>
</dbReference>